<dbReference type="STRING" id="445932.Emin_0169"/>
<dbReference type="RefSeq" id="WP_012414348.1">
    <property type="nucleotide sequence ID" value="NC_010644.1"/>
</dbReference>
<sequence>MNEQEQKLLNDLLKKTARTLELSAKVLPSGFRETFSIAYLVCRCADTVADTDLIDFERRLFWIERFPDIINKNKSGEIEKIIKEVSSDSLKQNERFLLQKIPFVAKIYGMLNKEDKELVFDILKKVCEGMSFDLKTFKKGGLTCLKTKEELEYYCDTMGGAPGVFWSKLILKYTPVALDKDSFINMGRNVGRALQIVNVLRDIKEDLNNGRCYFPEDELRTAGVKREDLKNKILSEELLDVLKKWIVWGRDNIGSGSAFYKAIPVKQWQIRISVAWPMLWSLDSFILLLKARNTFGNEKARISKFKIYITILLSLGYIISNNFFDFMFFRRVKKIDSLIK</sequence>
<dbReference type="SFLD" id="SFLDS00005">
    <property type="entry name" value="Isoprenoid_Synthase_Type_I"/>
    <property type="match status" value="1"/>
</dbReference>
<dbReference type="Gene3D" id="1.10.600.10">
    <property type="entry name" value="Farnesyl Diphosphate Synthase"/>
    <property type="match status" value="1"/>
</dbReference>
<dbReference type="GO" id="GO:0051996">
    <property type="term" value="F:squalene synthase [NAD(P)H] activity"/>
    <property type="evidence" value="ECO:0007669"/>
    <property type="project" value="InterPro"/>
</dbReference>
<dbReference type="HOGENOM" id="CLU_031981_1_1_0"/>
<accession>B2KBP6</accession>
<dbReference type="InterPro" id="IPR044844">
    <property type="entry name" value="Trans_IPPS_euk-type"/>
</dbReference>
<reference evidence="2 3" key="1">
    <citation type="journal article" date="2009" name="Appl. Environ. Microbiol.">
        <title>Genomic analysis of 'Elusimicrobium minutum,' the first cultivated representative of the phylum 'Elusimicrobia' (formerly termite group 1).</title>
        <authorList>
            <person name="Herlemann D.P.R."/>
            <person name="Geissinger O."/>
            <person name="Ikeda-Ohtsubo W."/>
            <person name="Kunin V."/>
            <person name="Sun H."/>
            <person name="Lapidus A."/>
            <person name="Hugenholtz P."/>
            <person name="Brune A."/>
        </authorList>
    </citation>
    <scope>NUCLEOTIDE SEQUENCE [LARGE SCALE GENOMIC DNA]</scope>
    <source>
        <strain evidence="2 3">Pei191</strain>
    </source>
</reference>
<dbReference type="PANTHER" id="PTHR11626">
    <property type="entry name" value="FARNESYL-DIPHOSPHATE FARNESYLTRANSFERASE"/>
    <property type="match status" value="1"/>
</dbReference>
<dbReference type="KEGG" id="emi:Emin_0169"/>
<evidence type="ECO:0000256" key="1">
    <source>
        <dbReference type="SAM" id="Phobius"/>
    </source>
</evidence>
<evidence type="ECO:0000313" key="2">
    <source>
        <dbReference type="EMBL" id="ACC97733.1"/>
    </source>
</evidence>
<dbReference type="EMBL" id="CP001055">
    <property type="protein sequence ID" value="ACC97733.1"/>
    <property type="molecule type" value="Genomic_DNA"/>
</dbReference>
<evidence type="ECO:0000313" key="3">
    <source>
        <dbReference type="Proteomes" id="UP000001029"/>
    </source>
</evidence>
<keyword evidence="1" id="KW-0472">Membrane</keyword>
<dbReference type="InterPro" id="IPR002060">
    <property type="entry name" value="Squ/phyt_synthse"/>
</dbReference>
<dbReference type="SFLD" id="SFLDG01018">
    <property type="entry name" value="Squalene/Phytoene_Synthase_Lik"/>
    <property type="match status" value="1"/>
</dbReference>
<keyword evidence="1" id="KW-1133">Transmembrane helix</keyword>
<proteinExistence type="predicted"/>
<feature type="transmembrane region" description="Helical" evidence="1">
    <location>
        <begin position="305"/>
        <end position="324"/>
    </location>
</feature>
<dbReference type="Proteomes" id="UP000001029">
    <property type="component" value="Chromosome"/>
</dbReference>
<dbReference type="SUPFAM" id="SSF48576">
    <property type="entry name" value="Terpenoid synthases"/>
    <property type="match status" value="1"/>
</dbReference>
<gene>
    <name evidence="2" type="ordered locus">Emin_0169</name>
</gene>
<dbReference type="PANTHER" id="PTHR11626:SF2">
    <property type="entry name" value="SQUALENE SYNTHASE"/>
    <property type="match status" value="1"/>
</dbReference>
<name>B2KBP6_ELUMP</name>
<organism evidence="2 3">
    <name type="scientific">Elusimicrobium minutum (strain Pei191)</name>
    <dbReference type="NCBI Taxonomy" id="445932"/>
    <lineage>
        <taxon>Bacteria</taxon>
        <taxon>Pseudomonadati</taxon>
        <taxon>Elusimicrobiota</taxon>
        <taxon>Elusimicrobia</taxon>
        <taxon>Elusimicrobiales</taxon>
        <taxon>Elusimicrobiaceae</taxon>
        <taxon>Elusimicrobium</taxon>
    </lineage>
</organism>
<dbReference type="GO" id="GO:0045338">
    <property type="term" value="P:farnesyl diphosphate metabolic process"/>
    <property type="evidence" value="ECO:0007669"/>
    <property type="project" value="InterPro"/>
</dbReference>
<protein>
    <submittedName>
        <fullName evidence="2">Squalene synthetase</fullName>
    </submittedName>
</protein>
<dbReference type="AlphaFoldDB" id="B2KBP6"/>
<dbReference type="Pfam" id="PF00494">
    <property type="entry name" value="SQS_PSY"/>
    <property type="match status" value="1"/>
</dbReference>
<dbReference type="InterPro" id="IPR008949">
    <property type="entry name" value="Isoprenoid_synthase_dom_sf"/>
</dbReference>
<keyword evidence="1" id="KW-0812">Transmembrane</keyword>
<dbReference type="OrthoDB" id="9807580at2"/>
<keyword evidence="3" id="KW-1185">Reference proteome</keyword>